<keyword evidence="2" id="KW-0238">DNA-binding</keyword>
<dbReference type="GO" id="GO:0003677">
    <property type="term" value="F:DNA binding"/>
    <property type="evidence" value="ECO:0007669"/>
    <property type="project" value="UniProtKB-KW"/>
</dbReference>
<dbReference type="SUPFAM" id="SSF46785">
    <property type="entry name" value="Winged helix' DNA-binding domain"/>
    <property type="match status" value="1"/>
</dbReference>
<evidence type="ECO:0000313" key="6">
    <source>
        <dbReference type="Proteomes" id="UP000006578"/>
    </source>
</evidence>
<dbReference type="Gene3D" id="1.10.10.10">
    <property type="entry name" value="Winged helix-like DNA-binding domain superfamily/Winged helix DNA-binding domain"/>
    <property type="match status" value="1"/>
</dbReference>
<dbReference type="AlphaFoldDB" id="Q1GVU9"/>
<dbReference type="PANTHER" id="PTHR33204:SF18">
    <property type="entry name" value="TRANSCRIPTIONAL REGULATORY PROTEIN"/>
    <property type="match status" value="1"/>
</dbReference>
<dbReference type="PANTHER" id="PTHR33204">
    <property type="entry name" value="TRANSCRIPTIONAL REGULATOR, MARR FAMILY"/>
    <property type="match status" value="1"/>
</dbReference>
<sequence length="167" mass="18584">MIGTMPKRADLSDTFCPVGRSAELLGDRAVLLILRDLFFGRRRFEAIATNTRLGPQLVSARLKLLEREGVVERHAYQQRPPRHEYRLTAKGKDLFDVLYAMRNWAERWAYDEGETGSGPAVRYSHRTCGADVGTSTVCPGCGELLRYGDLKGELSAALRAEQAARGA</sequence>
<dbReference type="InterPro" id="IPR036388">
    <property type="entry name" value="WH-like_DNA-bd_sf"/>
</dbReference>
<feature type="domain" description="HTH hxlR-type" evidence="4">
    <location>
        <begin position="16"/>
        <end position="113"/>
    </location>
</feature>
<dbReference type="HOGENOM" id="CLU_111585_0_0_5"/>
<dbReference type="STRING" id="317655.Sala_0502"/>
<evidence type="ECO:0000256" key="2">
    <source>
        <dbReference type="ARBA" id="ARBA00023125"/>
    </source>
</evidence>
<dbReference type="InterPro" id="IPR002577">
    <property type="entry name" value="HTH_HxlR"/>
</dbReference>
<keyword evidence="1" id="KW-0805">Transcription regulation</keyword>
<dbReference type="CDD" id="cd00090">
    <property type="entry name" value="HTH_ARSR"/>
    <property type="match status" value="1"/>
</dbReference>
<dbReference type="InterPro" id="IPR011991">
    <property type="entry name" value="ArsR-like_HTH"/>
</dbReference>
<accession>Q1GVU9</accession>
<dbReference type="GO" id="GO:0006355">
    <property type="term" value="P:regulation of DNA-templated transcription"/>
    <property type="evidence" value="ECO:0007669"/>
    <property type="project" value="UniProtKB-ARBA"/>
</dbReference>
<keyword evidence="3" id="KW-0804">Transcription</keyword>
<evidence type="ECO:0000313" key="5">
    <source>
        <dbReference type="EMBL" id="ABF52223.1"/>
    </source>
</evidence>
<organism evidence="5 6">
    <name type="scientific">Sphingopyxis alaskensis (strain DSM 13593 / LMG 18877 / RB2256)</name>
    <name type="common">Sphingomonas alaskensis</name>
    <dbReference type="NCBI Taxonomy" id="317655"/>
    <lineage>
        <taxon>Bacteria</taxon>
        <taxon>Pseudomonadati</taxon>
        <taxon>Pseudomonadota</taxon>
        <taxon>Alphaproteobacteria</taxon>
        <taxon>Sphingomonadales</taxon>
        <taxon>Sphingomonadaceae</taxon>
        <taxon>Sphingopyxis</taxon>
    </lineage>
</organism>
<proteinExistence type="predicted"/>
<reference evidence="5 6" key="1">
    <citation type="journal article" date="2009" name="Proc. Natl. Acad. Sci. U.S.A.">
        <title>The genomic basis of trophic strategy in marine bacteria.</title>
        <authorList>
            <person name="Lauro F.M."/>
            <person name="McDougald D."/>
            <person name="Thomas T."/>
            <person name="Williams T.J."/>
            <person name="Egan S."/>
            <person name="Rice S."/>
            <person name="DeMaere M.Z."/>
            <person name="Ting L."/>
            <person name="Ertan H."/>
            <person name="Johnson J."/>
            <person name="Ferriera S."/>
            <person name="Lapidus A."/>
            <person name="Anderson I."/>
            <person name="Kyrpides N."/>
            <person name="Munk A.C."/>
            <person name="Detter C."/>
            <person name="Han C.S."/>
            <person name="Brown M.V."/>
            <person name="Robb F.T."/>
            <person name="Kjelleberg S."/>
            <person name="Cavicchioli R."/>
        </authorList>
    </citation>
    <scope>NUCLEOTIDE SEQUENCE [LARGE SCALE GENOMIC DNA]</scope>
    <source>
        <strain evidence="6">DSM 13593 / LMG 18877 / RB2256</strain>
    </source>
</reference>
<gene>
    <name evidence="5" type="ordered locus">Sala_0502</name>
</gene>
<keyword evidence="6" id="KW-1185">Reference proteome</keyword>
<dbReference type="EMBL" id="CP000356">
    <property type="protein sequence ID" value="ABF52223.1"/>
    <property type="molecule type" value="Genomic_DNA"/>
</dbReference>
<evidence type="ECO:0000259" key="4">
    <source>
        <dbReference type="PROSITE" id="PS51118"/>
    </source>
</evidence>
<dbReference type="Proteomes" id="UP000006578">
    <property type="component" value="Chromosome"/>
</dbReference>
<evidence type="ECO:0000256" key="3">
    <source>
        <dbReference type="ARBA" id="ARBA00023163"/>
    </source>
</evidence>
<dbReference type="PROSITE" id="PS51118">
    <property type="entry name" value="HTH_HXLR"/>
    <property type="match status" value="1"/>
</dbReference>
<dbReference type="InterPro" id="IPR036390">
    <property type="entry name" value="WH_DNA-bd_sf"/>
</dbReference>
<evidence type="ECO:0000256" key="1">
    <source>
        <dbReference type="ARBA" id="ARBA00023015"/>
    </source>
</evidence>
<name>Q1GVU9_SPHAL</name>
<dbReference type="KEGG" id="sal:Sala_0502"/>
<dbReference type="eggNOG" id="COG1733">
    <property type="taxonomic scope" value="Bacteria"/>
</dbReference>
<protein>
    <submittedName>
        <fullName evidence="5">Transcriptional regulator, HxlR family</fullName>
    </submittedName>
</protein>
<dbReference type="Pfam" id="PF01638">
    <property type="entry name" value="HxlR"/>
    <property type="match status" value="1"/>
</dbReference>